<dbReference type="PROSITE" id="PS50041">
    <property type="entry name" value="C_TYPE_LECTIN_2"/>
    <property type="match status" value="1"/>
</dbReference>
<gene>
    <name evidence="6" type="ORF">BU14_0065s0038</name>
</gene>
<dbReference type="InterPro" id="IPR016187">
    <property type="entry name" value="CTDL_fold"/>
</dbReference>
<dbReference type="InterPro" id="IPR051173">
    <property type="entry name" value="Ca_channel_alpha-2/delta"/>
</dbReference>
<dbReference type="InterPro" id="IPR036465">
    <property type="entry name" value="vWFA_dom_sf"/>
</dbReference>
<protein>
    <recommendedName>
        <fullName evidence="8">C-type lectin domain-containing protein</fullName>
    </recommendedName>
</protein>
<evidence type="ECO:0000259" key="5">
    <source>
        <dbReference type="PROSITE" id="PS50234"/>
    </source>
</evidence>
<feature type="domain" description="VWFA" evidence="5">
    <location>
        <begin position="208"/>
        <end position="389"/>
    </location>
</feature>
<keyword evidence="3" id="KW-0732">Signal</keyword>
<proteinExistence type="predicted"/>
<dbReference type="CDD" id="cd00037">
    <property type="entry name" value="CLECT"/>
    <property type="match status" value="1"/>
</dbReference>
<dbReference type="InterPro" id="IPR016186">
    <property type="entry name" value="C-type_lectin-like/link_sf"/>
</dbReference>
<dbReference type="PANTHER" id="PTHR10166:SF37">
    <property type="entry name" value="STOLID, ISOFORM H"/>
    <property type="match status" value="1"/>
</dbReference>
<dbReference type="InterPro" id="IPR001304">
    <property type="entry name" value="C-type_lectin-like"/>
</dbReference>
<dbReference type="InterPro" id="IPR002035">
    <property type="entry name" value="VWF_A"/>
</dbReference>
<accession>A0A1X6PH68</accession>
<keyword evidence="2" id="KW-1133">Transmembrane helix</keyword>
<evidence type="ECO:0000259" key="4">
    <source>
        <dbReference type="PROSITE" id="PS50041"/>
    </source>
</evidence>
<dbReference type="EMBL" id="KV918782">
    <property type="protein sequence ID" value="OSX80033.1"/>
    <property type="molecule type" value="Genomic_DNA"/>
</dbReference>
<evidence type="ECO:0000313" key="6">
    <source>
        <dbReference type="EMBL" id="OSX80033.1"/>
    </source>
</evidence>
<feature type="signal peptide" evidence="3">
    <location>
        <begin position="1"/>
        <end position="32"/>
    </location>
</feature>
<dbReference type="Proteomes" id="UP000218209">
    <property type="component" value="Unassembled WGS sequence"/>
</dbReference>
<organism evidence="6 7">
    <name type="scientific">Porphyra umbilicalis</name>
    <name type="common">Purple laver</name>
    <name type="synonym">Red alga</name>
    <dbReference type="NCBI Taxonomy" id="2786"/>
    <lineage>
        <taxon>Eukaryota</taxon>
        <taxon>Rhodophyta</taxon>
        <taxon>Bangiophyceae</taxon>
        <taxon>Bangiales</taxon>
        <taxon>Bangiaceae</taxon>
        <taxon>Porphyra</taxon>
    </lineage>
</organism>
<dbReference type="Gene3D" id="3.40.50.410">
    <property type="entry name" value="von Willebrand factor, type A domain"/>
    <property type="match status" value="1"/>
</dbReference>
<dbReference type="Pfam" id="PF13519">
    <property type="entry name" value="VWA_2"/>
    <property type="match status" value="1"/>
</dbReference>
<evidence type="ECO:0000313" key="7">
    <source>
        <dbReference type="Proteomes" id="UP000218209"/>
    </source>
</evidence>
<keyword evidence="7" id="KW-1185">Reference proteome</keyword>
<dbReference type="SUPFAM" id="SSF53300">
    <property type="entry name" value="vWA-like"/>
    <property type="match status" value="1"/>
</dbReference>
<evidence type="ECO:0000256" key="3">
    <source>
        <dbReference type="SAM" id="SignalP"/>
    </source>
</evidence>
<dbReference type="AlphaFoldDB" id="A0A1X6PH68"/>
<dbReference type="Gene3D" id="3.10.100.10">
    <property type="entry name" value="Mannose-Binding Protein A, subunit A"/>
    <property type="match status" value="1"/>
</dbReference>
<evidence type="ECO:0000256" key="2">
    <source>
        <dbReference type="SAM" id="Phobius"/>
    </source>
</evidence>
<keyword evidence="2" id="KW-0812">Transmembrane</keyword>
<evidence type="ECO:0000256" key="1">
    <source>
        <dbReference type="SAM" id="MobiDB-lite"/>
    </source>
</evidence>
<dbReference type="OrthoDB" id="202775at2759"/>
<name>A0A1X6PH68_PORUM</name>
<reference evidence="6 7" key="1">
    <citation type="submission" date="2017-03" db="EMBL/GenBank/DDBJ databases">
        <title>WGS assembly of Porphyra umbilicalis.</title>
        <authorList>
            <person name="Brawley S.H."/>
            <person name="Blouin N.A."/>
            <person name="Ficko-Blean E."/>
            <person name="Wheeler G.L."/>
            <person name="Lohr M."/>
            <person name="Goodson H.V."/>
            <person name="Jenkins J.W."/>
            <person name="Blaby-Haas C.E."/>
            <person name="Helliwell K.E."/>
            <person name="Chan C."/>
            <person name="Marriage T."/>
            <person name="Bhattacharya D."/>
            <person name="Klein A.S."/>
            <person name="Badis Y."/>
            <person name="Brodie J."/>
            <person name="Cao Y."/>
            <person name="Collen J."/>
            <person name="Dittami S.M."/>
            <person name="Gachon C.M."/>
            <person name="Green B.R."/>
            <person name="Karpowicz S."/>
            <person name="Kim J.W."/>
            <person name="Kudahl U."/>
            <person name="Lin S."/>
            <person name="Michel G."/>
            <person name="Mittag M."/>
            <person name="Olson B.J."/>
            <person name="Pangilinan J."/>
            <person name="Peng Y."/>
            <person name="Qiu H."/>
            <person name="Shu S."/>
            <person name="Singer J.T."/>
            <person name="Smith A.G."/>
            <person name="Sprecher B.N."/>
            <person name="Wagner V."/>
            <person name="Wang W."/>
            <person name="Wang Z.-Y."/>
            <person name="Yan J."/>
            <person name="Yarish C."/>
            <person name="Zoeuner-Riek S."/>
            <person name="Zhuang Y."/>
            <person name="Zou Y."/>
            <person name="Lindquist E.A."/>
            <person name="Grimwood J."/>
            <person name="Barry K."/>
            <person name="Rokhsar D.S."/>
            <person name="Schmutz J."/>
            <person name="Stiller J.W."/>
            <person name="Grossman A.R."/>
            <person name="Prochnik S.E."/>
        </authorList>
    </citation>
    <scope>NUCLEOTIDE SEQUENCE [LARGE SCALE GENOMIC DNA]</scope>
    <source>
        <strain evidence="6">4086291</strain>
    </source>
</reference>
<dbReference type="SUPFAM" id="SSF56436">
    <property type="entry name" value="C-type lectin-like"/>
    <property type="match status" value="1"/>
</dbReference>
<sequence>MTGMAAPRRRRLAAAVAAAVLAAATTPTGGGAQGGGLTTLLDTKREVTARLARAARAALLGNDRCASLATCASSGGCSYAACGWEFDDTLRCTPRAASPQSGCGGDGCGAIKIANRTGFVRVAAGTELSTDGLVPLAVYQETCLLRSLDALFVRQAADTVPWAYFGTANGVHRIYPGVRRTHLDDGTCRPYDPRLRPWYASAASGPLDVAIVVDRSAAMGTTVTPGGRSVMEAASAAVDGLLGTLDWSSYVGVVRYNDAAEELVSLNRFVQATREKVGLLQSEAASSLSPAGGVNVSAALGTAFDLFERSAAAKRSSGCTRVLFWLTGTNDDCYARECGPDARGPCTCTSTVVDEVRRRQAALVAADGIPVTIIVLSFGGASDALARQLTCGGAVDAQGLVVPIEDDGGNLVTAMAPAYRWLSTARRRTPLAAGSVFFSESYEDDGGFGVLTTAALPVYDNAGALLGVAGVDIPLAELRRRSPSAEDAVAELSAVGTCSRPGLTSCEQQALRAPAAGVCAQQLPHALSRCFSPPGGNNGNGTDNDDGGGVVWVTHLDPADALPAAAAAAACARLTPDGSGRLATGRSAAAAVALAGVLGVDRTWVGAFRRAGGGGGGGGGDGGDGGYVWVLGGNRTAPVTYTGGWPRGEAPRPGEGAGDCVTADRRGVGGAWAPTPCTTAAVYVCELPGGAAAALPSVCGDGGVTVIGDAPVAQTVNPPVARCPVAAAGPPTCAAVPERQRRPFCPLGAPGDDCADRCCAGCTCTLASSKGDPREGGGGGGEEGGGLGPAAIAGVVVGGLVGAAIVAALGWFLMPWIRRCVGGGGADNAAKPLSIASEGSAEGGVSGGMDGEPRGVSVPDTWDT</sequence>
<evidence type="ECO:0008006" key="8">
    <source>
        <dbReference type="Google" id="ProtNLM"/>
    </source>
</evidence>
<dbReference type="GO" id="GO:0005891">
    <property type="term" value="C:voltage-gated calcium channel complex"/>
    <property type="evidence" value="ECO:0007669"/>
    <property type="project" value="TreeGrafter"/>
</dbReference>
<keyword evidence="2" id="KW-0472">Membrane</keyword>
<feature type="transmembrane region" description="Helical" evidence="2">
    <location>
        <begin position="791"/>
        <end position="813"/>
    </location>
</feature>
<feature type="domain" description="C-type lectin" evidence="4">
    <location>
        <begin position="567"/>
        <end position="686"/>
    </location>
</feature>
<feature type="chain" id="PRO_5013230951" description="C-type lectin domain-containing protein" evidence="3">
    <location>
        <begin position="33"/>
        <end position="864"/>
    </location>
</feature>
<dbReference type="SMART" id="SM00327">
    <property type="entry name" value="VWA"/>
    <property type="match status" value="1"/>
</dbReference>
<dbReference type="Gene3D" id="3.30.450.20">
    <property type="entry name" value="PAS domain"/>
    <property type="match status" value="1"/>
</dbReference>
<dbReference type="PANTHER" id="PTHR10166">
    <property type="entry name" value="VOLTAGE-DEPENDENT CALCIUM CHANNEL SUBUNIT ALPHA-2/DELTA-RELATED"/>
    <property type="match status" value="1"/>
</dbReference>
<dbReference type="GO" id="GO:0005245">
    <property type="term" value="F:voltage-gated calcium channel activity"/>
    <property type="evidence" value="ECO:0007669"/>
    <property type="project" value="TreeGrafter"/>
</dbReference>
<dbReference type="PROSITE" id="PS50234">
    <property type="entry name" value="VWFA"/>
    <property type="match status" value="1"/>
</dbReference>
<feature type="compositionally biased region" description="Gly residues" evidence="1">
    <location>
        <begin position="841"/>
        <end position="850"/>
    </location>
</feature>
<feature type="region of interest" description="Disordered" evidence="1">
    <location>
        <begin position="838"/>
        <end position="864"/>
    </location>
</feature>